<evidence type="ECO:0000259" key="1">
    <source>
        <dbReference type="Pfam" id="PF13304"/>
    </source>
</evidence>
<sequence>MTTPNEIILVLKQLEKRLKKKEKEPYIELLYKLEKTEKGFIIRHNDFVPFGLLPELELSSIFKVLYFSAIHSELSNDKSSSGDIKPDGVVFPIEIFSHRKTVETHIVRLVQEKVIANRDLTAKEVIEQTICDINKLLEGVSLKTELVDINLEQPVFKSFCGSMILSNELSGGEKQLYYKAILFDKLRPQNSLIMVDEPETSLHPTWQQEVLKLYNNIQGNNQVILVTHSPHIIASIHPDNLFVLNINEEKKTVECFNAREKGFYTKGNEPNDILDAVMGTPLRDLDTKKRIDEVFELLRSQPDKIDEPKNKIIIDSLIDDLGGSDPLIMRIIHKLSIIQYQPKASLMSFTVKPISLKKLTWILKHSIILSPKRKIKSVLSSHIKNKANYYLALAAPTEENLTDIIDVTDDLNPIFKTLSEPLQKLVWS</sequence>
<dbReference type="InterPro" id="IPR027417">
    <property type="entry name" value="P-loop_NTPase"/>
</dbReference>
<comment type="caution">
    <text evidence="2">The sequence shown here is derived from an EMBL/GenBank/DDBJ whole genome shotgun (WGS) entry which is preliminary data.</text>
</comment>
<reference evidence="2 3" key="1">
    <citation type="journal article" date="2016" name="Front. Microbiol.">
        <title>Single-Cell (Meta-)Genomics of a Dimorphic Candidatus Thiomargarita nelsonii Reveals Genomic Plasticity.</title>
        <authorList>
            <person name="Flood B.E."/>
            <person name="Fliss P."/>
            <person name="Jones D.S."/>
            <person name="Dick G.J."/>
            <person name="Jain S."/>
            <person name="Kaster A.K."/>
            <person name="Winkel M."/>
            <person name="Mussmann M."/>
            <person name="Bailey J."/>
        </authorList>
    </citation>
    <scope>NUCLEOTIDE SEQUENCE [LARGE SCALE GENOMIC DNA]</scope>
    <source>
        <strain evidence="2">Hydrate Ridge</strain>
    </source>
</reference>
<gene>
    <name evidence="2" type="ORF">PN36_21345</name>
</gene>
<proteinExistence type="predicted"/>
<accession>A0A0A6P2V1</accession>
<name>A0A0A6P2V1_9GAMM</name>
<dbReference type="GO" id="GO:0016887">
    <property type="term" value="F:ATP hydrolysis activity"/>
    <property type="evidence" value="ECO:0007669"/>
    <property type="project" value="InterPro"/>
</dbReference>
<dbReference type="PANTHER" id="PTHR43581:SF2">
    <property type="entry name" value="EXCINUCLEASE ATPASE SUBUNIT"/>
    <property type="match status" value="1"/>
</dbReference>
<dbReference type="AlphaFoldDB" id="A0A0A6P2V1"/>
<feature type="domain" description="ATPase AAA-type core" evidence="1">
    <location>
        <begin position="167"/>
        <end position="233"/>
    </location>
</feature>
<evidence type="ECO:0000313" key="3">
    <source>
        <dbReference type="Proteomes" id="UP000030428"/>
    </source>
</evidence>
<dbReference type="PANTHER" id="PTHR43581">
    <property type="entry name" value="ATP/GTP PHOSPHATASE"/>
    <property type="match status" value="1"/>
</dbReference>
<evidence type="ECO:0000313" key="2">
    <source>
        <dbReference type="EMBL" id="KHD05093.1"/>
    </source>
</evidence>
<dbReference type="SUPFAM" id="SSF52540">
    <property type="entry name" value="P-loop containing nucleoside triphosphate hydrolases"/>
    <property type="match status" value="1"/>
</dbReference>
<dbReference type="Pfam" id="PF13304">
    <property type="entry name" value="AAA_21"/>
    <property type="match status" value="1"/>
</dbReference>
<dbReference type="EMBL" id="JSZA02000096">
    <property type="protein sequence ID" value="KHD05093.1"/>
    <property type="molecule type" value="Genomic_DNA"/>
</dbReference>
<dbReference type="Gene3D" id="3.40.50.300">
    <property type="entry name" value="P-loop containing nucleotide triphosphate hydrolases"/>
    <property type="match status" value="1"/>
</dbReference>
<protein>
    <recommendedName>
        <fullName evidence="1">ATPase AAA-type core domain-containing protein</fullName>
    </recommendedName>
</protein>
<keyword evidence="3" id="KW-1185">Reference proteome</keyword>
<dbReference type="GO" id="GO:0005524">
    <property type="term" value="F:ATP binding"/>
    <property type="evidence" value="ECO:0007669"/>
    <property type="project" value="InterPro"/>
</dbReference>
<dbReference type="InterPro" id="IPR051396">
    <property type="entry name" value="Bact_Antivir_Def_Nuclease"/>
</dbReference>
<dbReference type="Proteomes" id="UP000030428">
    <property type="component" value="Unassembled WGS sequence"/>
</dbReference>
<dbReference type="InterPro" id="IPR003959">
    <property type="entry name" value="ATPase_AAA_core"/>
</dbReference>
<organism evidence="2 3">
    <name type="scientific">Candidatus Thiomargarita nelsonii</name>
    <dbReference type="NCBI Taxonomy" id="1003181"/>
    <lineage>
        <taxon>Bacteria</taxon>
        <taxon>Pseudomonadati</taxon>
        <taxon>Pseudomonadota</taxon>
        <taxon>Gammaproteobacteria</taxon>
        <taxon>Thiotrichales</taxon>
        <taxon>Thiotrichaceae</taxon>
        <taxon>Thiomargarita</taxon>
    </lineage>
</organism>